<dbReference type="GO" id="GO:0006627">
    <property type="term" value="P:protein processing involved in protein targeting to mitochondrion"/>
    <property type="evidence" value="ECO:0007669"/>
    <property type="project" value="TreeGrafter"/>
</dbReference>
<feature type="region of interest" description="Disordered" evidence="11">
    <location>
        <begin position="259"/>
        <end position="294"/>
    </location>
</feature>
<feature type="domain" description="Peptidase M16 C-terminal" evidence="13">
    <location>
        <begin position="210"/>
        <end position="259"/>
    </location>
</feature>
<keyword evidence="5" id="KW-0809">Transit peptide</keyword>
<dbReference type="GO" id="GO:0005759">
    <property type="term" value="C:mitochondrial matrix"/>
    <property type="evidence" value="ECO:0007669"/>
    <property type="project" value="UniProtKB-SubCell"/>
</dbReference>
<evidence type="ECO:0000256" key="1">
    <source>
        <dbReference type="ARBA" id="ARBA00002123"/>
    </source>
</evidence>
<protein>
    <recommendedName>
        <fullName evidence="4">Mitochondrial-processing peptidase subunit alpha</fullName>
    </recommendedName>
    <alternativeName>
        <fullName evidence="7">Alpha-MPP</fullName>
    </alternativeName>
    <alternativeName>
        <fullName evidence="8">Inactive zinc metalloprotease alpha</fullName>
    </alternativeName>
    <alternativeName>
        <fullName evidence="9">Matrix processing peptidase</fullName>
    </alternativeName>
</protein>
<dbReference type="PANTHER" id="PTHR11851">
    <property type="entry name" value="METALLOPROTEASE"/>
    <property type="match status" value="1"/>
</dbReference>
<dbReference type="InterPro" id="IPR001431">
    <property type="entry name" value="Pept_M16_Zn_BS"/>
</dbReference>
<dbReference type="Gene3D" id="3.30.830.10">
    <property type="entry name" value="Metalloenzyme, LuxS/M16 peptidase-like"/>
    <property type="match status" value="2"/>
</dbReference>
<evidence type="ECO:0000259" key="12">
    <source>
        <dbReference type="Pfam" id="PF00675"/>
    </source>
</evidence>
<feature type="compositionally biased region" description="Low complexity" evidence="11">
    <location>
        <begin position="29"/>
        <end position="41"/>
    </location>
</feature>
<dbReference type="SUPFAM" id="SSF63411">
    <property type="entry name" value="LuxS/MPP-like metallohydrolase"/>
    <property type="match status" value="2"/>
</dbReference>
<dbReference type="Pfam" id="PF05193">
    <property type="entry name" value="Peptidase_M16_C"/>
    <property type="match status" value="2"/>
</dbReference>
<comment type="similarity">
    <text evidence="3 10">Belongs to the peptidase M16 family.</text>
</comment>
<evidence type="ECO:0000256" key="11">
    <source>
        <dbReference type="SAM" id="MobiDB-lite"/>
    </source>
</evidence>
<name>A0AAN9YHA4_9PEZI</name>
<dbReference type="InterPro" id="IPR011249">
    <property type="entry name" value="Metalloenz_LuxS/M16"/>
</dbReference>
<dbReference type="Proteomes" id="UP001320245">
    <property type="component" value="Unassembled WGS sequence"/>
</dbReference>
<dbReference type="InterPro" id="IPR007863">
    <property type="entry name" value="Peptidase_M16_C"/>
</dbReference>
<evidence type="ECO:0000313" key="14">
    <source>
        <dbReference type="EMBL" id="KAK7742029.1"/>
    </source>
</evidence>
<sequence>MLRSCSSRLPARLRSLGLARSHNVRPSFRTRTTTAHSTTGREPTELNDITTLSNGIRVATESLPDAFSGVGVYIDAGSRYETEYLRGASHIMDRLAFKSTSKHTADEVLEQVENLGGNVQCASSRESMMYQAATFNNAIPTAVGLLAETIRDPRLTEEEIQQQLLTAEYEITEIWAKPELIIPELVHTAAFKDNTLGNPLLCPQERLDAIDKNVIDAYREAFYRPDRMVVAFAGVPHAEAIKLAEQHFGDMKAIEPPAVSATGSETSAGSETSSDSGESAASSVSSSASSSPQQSSNLLSKIPFLKNLGNSTPHNASILSRAPLTSEDLHRPAHYTGGFLSLPTQPPSPNPMQPAFTHIHLAFEGLPISSEDIYALATLQTLLGGGGSFSAGGPGKGMYSRLYTNVLNQYGWVESCVAFNHSYTDSGLFGIAASCYPGRAAAMLEVMCRELRSLTLESGFAALGEVEVSRAKNQLRSSLLMNLESRMVELEDLGRQVQIHDRKVPVHEMTRKISELTIGDLRRVAKLVVGGMVDNPGRGSGAPTVVLQEAQAPGISMRTLTWAEIQDTIYRSRLGKRS</sequence>
<comment type="function">
    <text evidence="1">Substrate recognition and binding subunit of the essential mitochondrial processing protease (MPP), which cleaves the mitochondrial sequence off newly imported precursors proteins.</text>
</comment>
<accession>A0AAN9YHA4</accession>
<dbReference type="FunFam" id="3.30.830.10:FF:000032">
    <property type="entry name" value="Mitochondrial processing peptidase, alpha subunit"/>
    <property type="match status" value="1"/>
</dbReference>
<dbReference type="EMBL" id="JAJSPL020000016">
    <property type="protein sequence ID" value="KAK7742029.1"/>
    <property type="molecule type" value="Genomic_DNA"/>
</dbReference>
<feature type="region of interest" description="Disordered" evidence="11">
    <location>
        <begin position="20"/>
        <end position="46"/>
    </location>
</feature>
<keyword evidence="6" id="KW-0496">Mitochondrion</keyword>
<keyword evidence="15" id="KW-1185">Reference proteome</keyword>
<evidence type="ECO:0000256" key="5">
    <source>
        <dbReference type="ARBA" id="ARBA00022946"/>
    </source>
</evidence>
<dbReference type="AlphaFoldDB" id="A0AAN9YHA4"/>
<evidence type="ECO:0000256" key="6">
    <source>
        <dbReference type="ARBA" id="ARBA00023128"/>
    </source>
</evidence>
<comment type="subcellular location">
    <subcellularLocation>
        <location evidence="2">Mitochondrion matrix</location>
    </subcellularLocation>
</comment>
<organism evidence="14 15">
    <name type="scientific">Cytospora paraplurivora</name>
    <dbReference type="NCBI Taxonomy" id="2898453"/>
    <lineage>
        <taxon>Eukaryota</taxon>
        <taxon>Fungi</taxon>
        <taxon>Dikarya</taxon>
        <taxon>Ascomycota</taxon>
        <taxon>Pezizomycotina</taxon>
        <taxon>Sordariomycetes</taxon>
        <taxon>Sordariomycetidae</taxon>
        <taxon>Diaporthales</taxon>
        <taxon>Cytosporaceae</taxon>
        <taxon>Cytospora</taxon>
    </lineage>
</organism>
<evidence type="ECO:0000256" key="8">
    <source>
        <dbReference type="ARBA" id="ARBA00032315"/>
    </source>
</evidence>
<dbReference type="InterPro" id="IPR011765">
    <property type="entry name" value="Pept_M16_N"/>
</dbReference>
<comment type="caution">
    <text evidence="14">The sequence shown here is derived from an EMBL/GenBank/DDBJ whole genome shotgun (WGS) entry which is preliminary data.</text>
</comment>
<evidence type="ECO:0000256" key="4">
    <source>
        <dbReference type="ARBA" id="ARBA00016741"/>
    </source>
</evidence>
<evidence type="ECO:0000256" key="10">
    <source>
        <dbReference type="RuleBase" id="RU004447"/>
    </source>
</evidence>
<dbReference type="Pfam" id="PF00675">
    <property type="entry name" value="Peptidase_M16"/>
    <property type="match status" value="1"/>
</dbReference>
<dbReference type="GO" id="GO:0004222">
    <property type="term" value="F:metalloendopeptidase activity"/>
    <property type="evidence" value="ECO:0007669"/>
    <property type="project" value="InterPro"/>
</dbReference>
<dbReference type="GO" id="GO:0046872">
    <property type="term" value="F:metal ion binding"/>
    <property type="evidence" value="ECO:0007669"/>
    <property type="project" value="InterPro"/>
</dbReference>
<evidence type="ECO:0000256" key="3">
    <source>
        <dbReference type="ARBA" id="ARBA00007261"/>
    </source>
</evidence>
<feature type="domain" description="Peptidase M16 N-terminal" evidence="12">
    <location>
        <begin position="57"/>
        <end position="204"/>
    </location>
</feature>
<feature type="domain" description="Peptidase M16 C-terminal" evidence="13">
    <location>
        <begin position="332"/>
        <end position="475"/>
    </location>
</feature>
<dbReference type="InterPro" id="IPR050361">
    <property type="entry name" value="MPP/UQCRC_Complex"/>
</dbReference>
<dbReference type="PANTHER" id="PTHR11851:SF49">
    <property type="entry name" value="MITOCHONDRIAL-PROCESSING PEPTIDASE SUBUNIT ALPHA"/>
    <property type="match status" value="1"/>
</dbReference>
<evidence type="ECO:0000259" key="13">
    <source>
        <dbReference type="Pfam" id="PF05193"/>
    </source>
</evidence>
<evidence type="ECO:0000256" key="7">
    <source>
        <dbReference type="ARBA" id="ARBA00030006"/>
    </source>
</evidence>
<feature type="compositionally biased region" description="Low complexity" evidence="11">
    <location>
        <begin position="259"/>
        <end position="291"/>
    </location>
</feature>
<dbReference type="FunFam" id="3.30.830.10:FF:000023">
    <property type="entry name" value="Mitochondrial processing peptidase alpha subunit"/>
    <property type="match status" value="1"/>
</dbReference>
<dbReference type="PROSITE" id="PS00143">
    <property type="entry name" value="INSULINASE"/>
    <property type="match status" value="1"/>
</dbReference>
<evidence type="ECO:0000256" key="9">
    <source>
        <dbReference type="ARBA" id="ARBA00083075"/>
    </source>
</evidence>
<proteinExistence type="inferred from homology"/>
<reference evidence="14 15" key="1">
    <citation type="journal article" date="2023" name="PLoS ONE">
        <title>Cytospora paraplurivora sp. nov. isolated from orchards with fruit tree decline syndrome in Ontario, Canada.</title>
        <authorList>
            <person name="Ilyukhin E."/>
            <person name="Nguyen H.D.T."/>
            <person name="Castle A.J."/>
            <person name="Ellouze W."/>
        </authorList>
    </citation>
    <scope>NUCLEOTIDE SEQUENCE [LARGE SCALE GENOMIC DNA]</scope>
    <source>
        <strain evidence="14 15">FDS-564</strain>
    </source>
</reference>
<gene>
    <name evidence="14" type="primary">MAS2</name>
    <name evidence="14" type="ORF">SLS53_004615</name>
</gene>
<evidence type="ECO:0000256" key="2">
    <source>
        <dbReference type="ARBA" id="ARBA00004305"/>
    </source>
</evidence>
<evidence type="ECO:0000313" key="15">
    <source>
        <dbReference type="Proteomes" id="UP001320245"/>
    </source>
</evidence>